<dbReference type="PANTHER" id="PTHR46796:SF2">
    <property type="entry name" value="TRANSCRIPTIONAL REGULATORY PROTEIN"/>
    <property type="match status" value="1"/>
</dbReference>
<keyword evidence="1" id="KW-0805">Transcription regulation</keyword>
<dbReference type="InterPro" id="IPR050204">
    <property type="entry name" value="AraC_XylS_family_regulators"/>
</dbReference>
<dbReference type="SMART" id="SM00342">
    <property type="entry name" value="HTH_ARAC"/>
    <property type="match status" value="1"/>
</dbReference>
<keyword evidence="3" id="KW-0804">Transcription</keyword>
<dbReference type="PROSITE" id="PS01124">
    <property type="entry name" value="HTH_ARAC_FAMILY_2"/>
    <property type="match status" value="1"/>
</dbReference>
<protein>
    <submittedName>
        <fullName evidence="5">AraC-type DNA-binding protein</fullName>
    </submittedName>
</protein>
<feature type="domain" description="HTH araC/xylS-type" evidence="4">
    <location>
        <begin position="170"/>
        <end position="267"/>
    </location>
</feature>
<dbReference type="InterPro" id="IPR003313">
    <property type="entry name" value="AraC-bd"/>
</dbReference>
<dbReference type="InterPro" id="IPR014710">
    <property type="entry name" value="RmlC-like_jellyroll"/>
</dbReference>
<dbReference type="STRING" id="460384.SAMN05216313_106201"/>
<accession>A0A1I0EMU0</accession>
<dbReference type="InterPro" id="IPR018060">
    <property type="entry name" value="HTH_AraC"/>
</dbReference>
<sequence length="276" mass="31326">MNKELRTICFDSDLKIEAVRFEEISQSFPPHFHEHYVVGLVENGDRSLSCKNLDCLLKPGDMVLFHPGEKHACTQLAGAALNYRGFNIPEPAMREITRELTGTPFPPLFTSNLVQDEELTGRLITLHNMVMSGSGEFEKEEIFLFLLDALITRYAQPFDAPMPECMAEIGQACAFMDEHYSERITLEQLCRHCGLSKSTLLRAFTKERGITPYRYLENVRINQAKKLLEQGTSPAQAALMTGFTDQSHFTNYFSMFTGVAPGVYRKIFLEKPDHSN</sequence>
<evidence type="ECO:0000259" key="4">
    <source>
        <dbReference type="PROSITE" id="PS01124"/>
    </source>
</evidence>
<dbReference type="AlphaFoldDB" id="A0A1I0EMU0"/>
<name>A0A1I0EMU0_9FIRM</name>
<dbReference type="InterPro" id="IPR009057">
    <property type="entry name" value="Homeodomain-like_sf"/>
</dbReference>
<evidence type="ECO:0000256" key="3">
    <source>
        <dbReference type="ARBA" id="ARBA00023163"/>
    </source>
</evidence>
<evidence type="ECO:0000256" key="2">
    <source>
        <dbReference type="ARBA" id="ARBA00023125"/>
    </source>
</evidence>
<dbReference type="Proteomes" id="UP000198508">
    <property type="component" value="Unassembled WGS sequence"/>
</dbReference>
<gene>
    <name evidence="5" type="ORF">SAMN05216313_106201</name>
</gene>
<dbReference type="InterPro" id="IPR037923">
    <property type="entry name" value="HTH-like"/>
</dbReference>
<proteinExistence type="predicted"/>
<dbReference type="Gene3D" id="2.60.120.10">
    <property type="entry name" value="Jelly Rolls"/>
    <property type="match status" value="1"/>
</dbReference>
<dbReference type="Gene3D" id="1.10.10.60">
    <property type="entry name" value="Homeodomain-like"/>
    <property type="match status" value="2"/>
</dbReference>
<dbReference type="SUPFAM" id="SSF46689">
    <property type="entry name" value="Homeodomain-like"/>
    <property type="match status" value="2"/>
</dbReference>
<keyword evidence="2 5" id="KW-0238">DNA-binding</keyword>
<dbReference type="Pfam" id="PF12833">
    <property type="entry name" value="HTH_18"/>
    <property type="match status" value="1"/>
</dbReference>
<dbReference type="EMBL" id="FOIM01000006">
    <property type="protein sequence ID" value="SET45892.1"/>
    <property type="molecule type" value="Genomic_DNA"/>
</dbReference>
<reference evidence="6" key="1">
    <citation type="submission" date="2016-10" db="EMBL/GenBank/DDBJ databases">
        <authorList>
            <person name="Varghese N."/>
            <person name="Submissions S."/>
        </authorList>
    </citation>
    <scope>NUCLEOTIDE SEQUENCE [LARGE SCALE GENOMIC DNA]</scope>
    <source>
        <strain evidence="6">NLAE-zl-G277</strain>
    </source>
</reference>
<dbReference type="GO" id="GO:0003700">
    <property type="term" value="F:DNA-binding transcription factor activity"/>
    <property type="evidence" value="ECO:0007669"/>
    <property type="project" value="InterPro"/>
</dbReference>
<dbReference type="Pfam" id="PF02311">
    <property type="entry name" value="AraC_binding"/>
    <property type="match status" value="1"/>
</dbReference>
<keyword evidence="6" id="KW-1185">Reference proteome</keyword>
<dbReference type="PANTHER" id="PTHR46796">
    <property type="entry name" value="HTH-TYPE TRANSCRIPTIONAL ACTIVATOR RHAS-RELATED"/>
    <property type="match status" value="1"/>
</dbReference>
<dbReference type="SUPFAM" id="SSF51215">
    <property type="entry name" value="Regulatory protein AraC"/>
    <property type="match status" value="1"/>
</dbReference>
<organism evidence="5 6">
    <name type="scientific">Enterocloster lavalensis</name>
    <dbReference type="NCBI Taxonomy" id="460384"/>
    <lineage>
        <taxon>Bacteria</taxon>
        <taxon>Bacillati</taxon>
        <taxon>Bacillota</taxon>
        <taxon>Clostridia</taxon>
        <taxon>Lachnospirales</taxon>
        <taxon>Lachnospiraceae</taxon>
        <taxon>Enterocloster</taxon>
    </lineage>
</organism>
<dbReference type="GeneID" id="93276598"/>
<evidence type="ECO:0000256" key="1">
    <source>
        <dbReference type="ARBA" id="ARBA00023015"/>
    </source>
</evidence>
<dbReference type="RefSeq" id="WP_092362322.1">
    <property type="nucleotide sequence ID" value="NZ_CABJCG010000004.1"/>
</dbReference>
<evidence type="ECO:0000313" key="6">
    <source>
        <dbReference type="Proteomes" id="UP000198508"/>
    </source>
</evidence>
<evidence type="ECO:0000313" key="5">
    <source>
        <dbReference type="EMBL" id="SET45892.1"/>
    </source>
</evidence>
<dbReference type="GO" id="GO:0043565">
    <property type="term" value="F:sequence-specific DNA binding"/>
    <property type="evidence" value="ECO:0007669"/>
    <property type="project" value="InterPro"/>
</dbReference>